<evidence type="ECO:0000259" key="2">
    <source>
        <dbReference type="Pfam" id="PF09851"/>
    </source>
</evidence>
<reference evidence="3 4" key="1">
    <citation type="journal article" date="2019" name="Int. J. Syst. Evol. Microbiol.">
        <title>The Global Catalogue of Microorganisms (GCM) 10K type strain sequencing project: providing services to taxonomists for standard genome sequencing and annotation.</title>
        <authorList>
            <consortium name="The Broad Institute Genomics Platform"/>
            <consortium name="The Broad Institute Genome Sequencing Center for Infectious Disease"/>
            <person name="Wu L."/>
            <person name="Ma J."/>
        </authorList>
    </citation>
    <scope>NUCLEOTIDE SEQUENCE [LARGE SCALE GENOMIC DNA]</scope>
    <source>
        <strain evidence="3 4">PSR21</strain>
    </source>
</reference>
<keyword evidence="1" id="KW-0812">Transmembrane</keyword>
<comment type="caution">
    <text evidence="3">The sequence shown here is derived from an EMBL/GenBank/DDBJ whole genome shotgun (WGS) entry which is preliminary data.</text>
</comment>
<dbReference type="GeneID" id="79316578"/>
<protein>
    <submittedName>
        <fullName evidence="3">SHOCT domain-containing protein</fullName>
    </submittedName>
</protein>
<dbReference type="RefSeq" id="WP_276303967.1">
    <property type="nucleotide sequence ID" value="NZ_CP119992.1"/>
</dbReference>
<evidence type="ECO:0000313" key="4">
    <source>
        <dbReference type="Proteomes" id="UP001596547"/>
    </source>
</evidence>
<keyword evidence="1" id="KW-0472">Membrane</keyword>
<dbReference type="InterPro" id="IPR018649">
    <property type="entry name" value="SHOCT"/>
</dbReference>
<feature type="transmembrane region" description="Helical" evidence="1">
    <location>
        <begin position="12"/>
        <end position="32"/>
    </location>
</feature>
<dbReference type="AlphaFoldDB" id="A0ABD6A8S5"/>
<dbReference type="EMBL" id="JBHTBF010000002">
    <property type="protein sequence ID" value="MFC7316770.1"/>
    <property type="molecule type" value="Genomic_DNA"/>
</dbReference>
<organism evidence="3 4">
    <name type="scientific">Halomarina halobia</name>
    <dbReference type="NCBI Taxonomy" id="3033386"/>
    <lineage>
        <taxon>Archaea</taxon>
        <taxon>Methanobacteriati</taxon>
        <taxon>Methanobacteriota</taxon>
        <taxon>Stenosarchaea group</taxon>
        <taxon>Halobacteria</taxon>
        <taxon>Halobacteriales</taxon>
        <taxon>Natronomonadaceae</taxon>
        <taxon>Halomarina</taxon>
    </lineage>
</organism>
<name>A0ABD6A8S5_9EURY</name>
<evidence type="ECO:0000313" key="3">
    <source>
        <dbReference type="EMBL" id="MFC7316770.1"/>
    </source>
</evidence>
<dbReference type="Proteomes" id="UP001596547">
    <property type="component" value="Unassembled WGS sequence"/>
</dbReference>
<keyword evidence="1" id="KW-1133">Transmembrane helix</keyword>
<dbReference type="Pfam" id="PF09851">
    <property type="entry name" value="SHOCT"/>
    <property type="match status" value="1"/>
</dbReference>
<feature type="domain" description="SHOCT" evidence="2">
    <location>
        <begin position="94"/>
        <end position="120"/>
    </location>
</feature>
<proteinExistence type="predicted"/>
<sequence length="124" mass="13293">MNETTDRLVRLGLVALAALLLAPLVAMLLGGWPMTGGWMMGPDGGWGGHGGWMMGTGTAGTWWWVGGLLWSLGLIAVVVLAYGLFRGATATQDDALAELRRAYARGDLSDEEYDRRRERLGGAD</sequence>
<evidence type="ECO:0000256" key="1">
    <source>
        <dbReference type="SAM" id="Phobius"/>
    </source>
</evidence>
<feature type="transmembrane region" description="Helical" evidence="1">
    <location>
        <begin position="62"/>
        <end position="85"/>
    </location>
</feature>
<accession>A0ABD6A8S5</accession>
<keyword evidence="4" id="KW-1185">Reference proteome</keyword>
<gene>
    <name evidence="3" type="ORF">ACFQPE_08190</name>
</gene>